<dbReference type="AlphaFoldDB" id="A0AAD8AJK8"/>
<reference evidence="2" key="2">
    <citation type="submission" date="2023-05" db="EMBL/GenBank/DDBJ databases">
        <authorList>
            <person name="Fouks B."/>
        </authorList>
    </citation>
    <scope>NUCLEOTIDE SEQUENCE</scope>
    <source>
        <strain evidence="2">Stay&amp;Tobe</strain>
        <tissue evidence="2">Testes</tissue>
    </source>
</reference>
<organism evidence="2 3">
    <name type="scientific">Diploptera punctata</name>
    <name type="common">Pacific beetle cockroach</name>
    <dbReference type="NCBI Taxonomy" id="6984"/>
    <lineage>
        <taxon>Eukaryota</taxon>
        <taxon>Metazoa</taxon>
        <taxon>Ecdysozoa</taxon>
        <taxon>Arthropoda</taxon>
        <taxon>Hexapoda</taxon>
        <taxon>Insecta</taxon>
        <taxon>Pterygota</taxon>
        <taxon>Neoptera</taxon>
        <taxon>Polyneoptera</taxon>
        <taxon>Dictyoptera</taxon>
        <taxon>Blattodea</taxon>
        <taxon>Blaberoidea</taxon>
        <taxon>Blaberidae</taxon>
        <taxon>Diplopterinae</taxon>
        <taxon>Diploptera</taxon>
    </lineage>
</organism>
<evidence type="ECO:0000313" key="3">
    <source>
        <dbReference type="Proteomes" id="UP001233999"/>
    </source>
</evidence>
<feature type="non-terminal residue" evidence="2">
    <location>
        <position position="51"/>
    </location>
</feature>
<gene>
    <name evidence="2" type="ORF">L9F63_009363</name>
</gene>
<feature type="chain" id="PRO_5042234903" evidence="1">
    <location>
        <begin position="18"/>
        <end position="51"/>
    </location>
</feature>
<dbReference type="Proteomes" id="UP001233999">
    <property type="component" value="Unassembled WGS sequence"/>
</dbReference>
<protein>
    <submittedName>
        <fullName evidence="2">Uncharacterized protein</fullName>
    </submittedName>
</protein>
<evidence type="ECO:0000313" key="2">
    <source>
        <dbReference type="EMBL" id="KAJ9600350.1"/>
    </source>
</evidence>
<dbReference type="EMBL" id="JASPKZ010000429">
    <property type="protein sequence ID" value="KAJ9600350.1"/>
    <property type="molecule type" value="Genomic_DNA"/>
</dbReference>
<keyword evidence="3" id="KW-1185">Reference proteome</keyword>
<comment type="caution">
    <text evidence="2">The sequence shown here is derived from an EMBL/GenBank/DDBJ whole genome shotgun (WGS) entry which is preliminary data.</text>
</comment>
<reference evidence="2" key="1">
    <citation type="journal article" date="2023" name="IScience">
        <title>Live-bearing cockroach genome reveals convergent evolutionary mechanisms linked to viviparity in insects and beyond.</title>
        <authorList>
            <person name="Fouks B."/>
            <person name="Harrison M.C."/>
            <person name="Mikhailova A.A."/>
            <person name="Marchal E."/>
            <person name="English S."/>
            <person name="Carruthers M."/>
            <person name="Jennings E.C."/>
            <person name="Chiamaka E.L."/>
            <person name="Frigard R.A."/>
            <person name="Pippel M."/>
            <person name="Attardo G.M."/>
            <person name="Benoit J.B."/>
            <person name="Bornberg-Bauer E."/>
            <person name="Tobe S.S."/>
        </authorList>
    </citation>
    <scope>NUCLEOTIDE SEQUENCE</scope>
    <source>
        <strain evidence="2">Stay&amp;Tobe</strain>
    </source>
</reference>
<evidence type="ECO:0000256" key="1">
    <source>
        <dbReference type="SAM" id="SignalP"/>
    </source>
</evidence>
<proteinExistence type="predicted"/>
<feature type="signal peptide" evidence="1">
    <location>
        <begin position="1"/>
        <end position="17"/>
    </location>
</feature>
<accession>A0AAD8AJK8</accession>
<sequence>MLYVWILLVFVIHNENNFYTQKCFAIDSIACSYCWTIQNYNVNVAFDFGNS</sequence>
<keyword evidence="1" id="KW-0732">Signal</keyword>
<name>A0AAD8AJK8_DIPPU</name>